<gene>
    <name evidence="1" type="ORF">SFRICE_018689</name>
</gene>
<proteinExistence type="predicted"/>
<accession>A0A2H1X0W6</accession>
<dbReference type="AlphaFoldDB" id="A0A2H1X0W6"/>
<organism evidence="1">
    <name type="scientific">Spodoptera frugiperda</name>
    <name type="common">Fall armyworm</name>
    <dbReference type="NCBI Taxonomy" id="7108"/>
    <lineage>
        <taxon>Eukaryota</taxon>
        <taxon>Metazoa</taxon>
        <taxon>Ecdysozoa</taxon>
        <taxon>Arthropoda</taxon>
        <taxon>Hexapoda</taxon>
        <taxon>Insecta</taxon>
        <taxon>Pterygota</taxon>
        <taxon>Neoptera</taxon>
        <taxon>Endopterygota</taxon>
        <taxon>Lepidoptera</taxon>
        <taxon>Glossata</taxon>
        <taxon>Ditrysia</taxon>
        <taxon>Noctuoidea</taxon>
        <taxon>Noctuidae</taxon>
        <taxon>Amphipyrinae</taxon>
        <taxon>Spodoptera</taxon>
    </lineage>
</organism>
<name>A0A2H1X0W6_SPOFR</name>
<dbReference type="EMBL" id="ODYU01012496">
    <property type="protein sequence ID" value="SOQ58836.1"/>
    <property type="molecule type" value="Genomic_DNA"/>
</dbReference>
<reference evidence="1" key="1">
    <citation type="submission" date="2016-07" db="EMBL/GenBank/DDBJ databases">
        <authorList>
            <person name="Bretaudeau A."/>
        </authorList>
    </citation>
    <scope>NUCLEOTIDE SEQUENCE</scope>
    <source>
        <strain evidence="1">Rice</strain>
        <tissue evidence="1">Whole body</tissue>
    </source>
</reference>
<sequence length="207" mass="22969">MTSPALGEARGNVRLILTKNHPVPTPTFTGSPSVRDILSNIFLRQTVRMVVSVKSVGLRGECVTPAGSDRHQSALDKHTTALVVVKDTCLYKEPRGDESQTAVLSVEPVVVRVEREVVQVEESVDKREDLQPITANDNNILKQHQKQIETNLKSEVFDSRGMRKPDRSRAGAKLNLVELTQCEITFASAFDLDCAKGMLFSKNMQIR</sequence>
<evidence type="ECO:0000313" key="1">
    <source>
        <dbReference type="EMBL" id="SOQ58836.1"/>
    </source>
</evidence>
<protein>
    <submittedName>
        <fullName evidence="1">SFRICE_018689</fullName>
    </submittedName>
</protein>